<protein>
    <recommendedName>
        <fullName evidence="5">G-protein coupled receptors family 1 profile domain-containing protein</fullName>
    </recommendedName>
</protein>
<reference evidence="3" key="1">
    <citation type="submission" date="2020-08" db="EMBL/GenBank/DDBJ databases">
        <title>Multicomponent nature underlies the extraordinary mechanical properties of spider dragline silk.</title>
        <authorList>
            <person name="Kono N."/>
            <person name="Nakamura H."/>
            <person name="Mori M."/>
            <person name="Yoshida Y."/>
            <person name="Ohtoshi R."/>
            <person name="Malay A.D."/>
            <person name="Moran D.A.P."/>
            <person name="Tomita M."/>
            <person name="Numata K."/>
            <person name="Arakawa K."/>
        </authorList>
    </citation>
    <scope>NUCLEOTIDE SEQUENCE</scope>
</reference>
<feature type="transmembrane region" description="Helical" evidence="2">
    <location>
        <begin position="258"/>
        <end position="275"/>
    </location>
</feature>
<feature type="transmembrane region" description="Helical" evidence="2">
    <location>
        <begin position="118"/>
        <end position="139"/>
    </location>
</feature>
<feature type="region of interest" description="Disordered" evidence="1">
    <location>
        <begin position="471"/>
        <end position="509"/>
    </location>
</feature>
<name>A0A8X6Q7X0_NEPPI</name>
<evidence type="ECO:0000313" key="4">
    <source>
        <dbReference type="Proteomes" id="UP000887013"/>
    </source>
</evidence>
<keyword evidence="4" id="KW-1185">Reference proteome</keyword>
<feature type="compositionally biased region" description="Low complexity" evidence="1">
    <location>
        <begin position="493"/>
        <end position="506"/>
    </location>
</feature>
<dbReference type="Gene3D" id="1.20.1070.10">
    <property type="entry name" value="Rhodopsin 7-helix transmembrane proteins"/>
    <property type="match status" value="1"/>
</dbReference>
<proteinExistence type="predicted"/>
<dbReference type="AlphaFoldDB" id="A0A8X6Q7X0"/>
<keyword evidence="2" id="KW-0472">Membrane</keyword>
<dbReference type="SUPFAM" id="SSF81321">
    <property type="entry name" value="Family A G protein-coupled receptor-like"/>
    <property type="match status" value="1"/>
</dbReference>
<dbReference type="EMBL" id="BMAW01125202">
    <property type="protein sequence ID" value="GFU11409.1"/>
    <property type="molecule type" value="Genomic_DNA"/>
</dbReference>
<dbReference type="CDD" id="cd00637">
    <property type="entry name" value="7tm_classA_rhodopsin-like"/>
    <property type="match status" value="1"/>
</dbReference>
<accession>A0A8X6Q7X0</accession>
<feature type="transmembrane region" description="Helical" evidence="2">
    <location>
        <begin position="41"/>
        <end position="64"/>
    </location>
</feature>
<keyword evidence="2" id="KW-0812">Transmembrane</keyword>
<comment type="caution">
    <text evidence="3">The sequence shown here is derived from an EMBL/GenBank/DDBJ whole genome shotgun (WGS) entry which is preliminary data.</text>
</comment>
<evidence type="ECO:0008006" key="5">
    <source>
        <dbReference type="Google" id="ProtNLM"/>
    </source>
</evidence>
<evidence type="ECO:0000313" key="3">
    <source>
        <dbReference type="EMBL" id="GFU11409.1"/>
    </source>
</evidence>
<organism evidence="3 4">
    <name type="scientific">Nephila pilipes</name>
    <name type="common">Giant wood spider</name>
    <name type="synonym">Nephila maculata</name>
    <dbReference type="NCBI Taxonomy" id="299642"/>
    <lineage>
        <taxon>Eukaryota</taxon>
        <taxon>Metazoa</taxon>
        <taxon>Ecdysozoa</taxon>
        <taxon>Arthropoda</taxon>
        <taxon>Chelicerata</taxon>
        <taxon>Arachnida</taxon>
        <taxon>Araneae</taxon>
        <taxon>Araneomorphae</taxon>
        <taxon>Entelegynae</taxon>
        <taxon>Araneoidea</taxon>
        <taxon>Nephilidae</taxon>
        <taxon>Nephila</taxon>
    </lineage>
</organism>
<keyword evidence="2" id="KW-1133">Transmembrane helix</keyword>
<evidence type="ECO:0000256" key="1">
    <source>
        <dbReference type="SAM" id="MobiDB-lite"/>
    </source>
</evidence>
<feature type="transmembrane region" description="Helical" evidence="2">
    <location>
        <begin position="159"/>
        <end position="181"/>
    </location>
</feature>
<feature type="transmembrane region" description="Helical" evidence="2">
    <location>
        <begin position="6"/>
        <end position="29"/>
    </location>
</feature>
<dbReference type="OrthoDB" id="6430868at2759"/>
<gene>
    <name evidence="3" type="primary">X975_04354</name>
    <name evidence="3" type="ORF">NPIL_323511</name>
</gene>
<evidence type="ECO:0000256" key="2">
    <source>
        <dbReference type="SAM" id="Phobius"/>
    </source>
</evidence>
<sequence length="559" mass="62270">MDSVLYSWLAAAAVAPFIVILSCWTLAVFRSYRSDWRLLDIFLYALACMEVISALFSFGYSILGAIRPALEAPCRFIIWGLTATRVFHLSAVTSLLLDRALASKWPNTYRSSVRHSQVRYHVIVLAIISVFVGVTSVFARLPSATNSCSLHPLDWDIKFSAFLSCVYALLLITGFCCCFAVQAGRFRSRSSYRTSCSRDSGTTNSSGSCDETRDLEWAVVASICWLSYMVNHGPYLVLTTLGMAVPTFWSPWLDNSVVWLRLVQGLMVPCVLLLADMPHRSALRNMLRQSGRIYRHLSDHGGFRMQIGETTKAGFPPFAAYHAPPFPQRLRWSPANLPSLQSLQPLDVDSLRKGYGSGGYTTLLSLPSSTTSFSSPFSSCSSAGKSFNSVTTNAVNDFVFRRPSVLALFEPSRTQEGRRCDTPTPFAESQDTDSDVCHCSLVSDQESFPRETISKNMINIILAYENPSTSVREDVVTSESNEQMEESFEDRSSTSSESSDADSVQSVIIRQRVDQRGRVSASDISRVEKKLFRCDKDTETDSSTDNVVTEQRVIYSEYL</sequence>
<feature type="transmembrane region" description="Helical" evidence="2">
    <location>
        <begin position="76"/>
        <end position="97"/>
    </location>
</feature>
<dbReference type="Proteomes" id="UP000887013">
    <property type="component" value="Unassembled WGS sequence"/>
</dbReference>